<feature type="region of interest" description="Disordered" evidence="4">
    <location>
        <begin position="184"/>
        <end position="272"/>
    </location>
</feature>
<dbReference type="InterPro" id="IPR004330">
    <property type="entry name" value="FAR1_DNA_bnd_dom"/>
</dbReference>
<sequence>MAAPSHEMMPNSSYAGLEGQQQLFQPPSHGLQAATQFVGWSLSFLHRKGAIIERPRQQNRTPLRSRVETPIHPPQIPTTSNLAPKPPGYQNPHQIQPPPQHTPPLPARKGLQPQITGPVFHRLDPNNQYPQPQPFQSFQHPAQQAHNLQQANQAQQAQQALQVQHQQAQTQQILLAQQQQQQQQQAQQHRQQHAHQQFHLQQPLPQTPQQSQAQRPQEQQSNQDQDESMLDGDSQDDESDGDGDGDGGGDGGEANVGEDGQPLSPSDPKFVAPLAQPVTPLQLPKVRPTLMIGPYEQRQDAFNAVQEYAISQGYMLVQSGCAKAKTPSGKYESDAAVVRVDLMCDRGGSCKNQGTGVRKRPTHRIGCPARMKLVCRKRQASKWFIDVRCEEHNHDLDPKNITSIASYRRWRRIQNGGASMETHSERYKRVRKPKVIPPVPPPQFHQTGPQPPPPPTSPLHMAALRGQVKILEILLNKGADINALDATGRTPLHCAAEGERMDAVKLLVERGADVTRLDSKGLSALHVAVERGMEDAVVLLIEHGADPNQ</sequence>
<dbReference type="Pfam" id="PF03101">
    <property type="entry name" value="FAR1"/>
    <property type="match status" value="1"/>
</dbReference>
<dbReference type="Pfam" id="PF12796">
    <property type="entry name" value="Ank_2"/>
    <property type="match status" value="1"/>
</dbReference>
<dbReference type="Proteomes" id="UP001287356">
    <property type="component" value="Unassembled WGS sequence"/>
</dbReference>
<dbReference type="EMBL" id="JAULSN010000001">
    <property type="protein sequence ID" value="KAK3384049.1"/>
    <property type="molecule type" value="Genomic_DNA"/>
</dbReference>
<keyword evidence="7" id="KW-1185">Reference proteome</keyword>
<dbReference type="PANTHER" id="PTHR24171:SF9">
    <property type="entry name" value="ANKYRIN REPEAT DOMAIN-CONTAINING PROTEIN 39"/>
    <property type="match status" value="1"/>
</dbReference>
<comment type="caution">
    <text evidence="6">The sequence shown here is derived from an EMBL/GenBank/DDBJ whole genome shotgun (WGS) entry which is preliminary data.</text>
</comment>
<feature type="compositionally biased region" description="Pro residues" evidence="4">
    <location>
        <begin position="84"/>
        <end position="106"/>
    </location>
</feature>
<reference evidence="6" key="2">
    <citation type="submission" date="2023-06" db="EMBL/GenBank/DDBJ databases">
        <authorList>
            <consortium name="Lawrence Berkeley National Laboratory"/>
            <person name="Haridas S."/>
            <person name="Hensen N."/>
            <person name="Bonometti L."/>
            <person name="Westerberg I."/>
            <person name="Brannstrom I.O."/>
            <person name="Guillou S."/>
            <person name="Cros-Aarteil S."/>
            <person name="Calhoun S."/>
            <person name="Kuo A."/>
            <person name="Mondo S."/>
            <person name="Pangilinan J."/>
            <person name="Riley R."/>
            <person name="Labutti K."/>
            <person name="Andreopoulos B."/>
            <person name="Lipzen A."/>
            <person name="Chen C."/>
            <person name="Yanf M."/>
            <person name="Daum C."/>
            <person name="Ng V."/>
            <person name="Clum A."/>
            <person name="Steindorff A."/>
            <person name="Ohm R."/>
            <person name="Martin F."/>
            <person name="Silar P."/>
            <person name="Natvig D."/>
            <person name="Lalanne C."/>
            <person name="Gautier V."/>
            <person name="Ament-Velasquez S.L."/>
            <person name="Kruys A."/>
            <person name="Hutchinson M.I."/>
            <person name="Powell A.J."/>
            <person name="Barry K."/>
            <person name="Miller A.N."/>
            <person name="Grigoriev I.V."/>
            <person name="Debuchy R."/>
            <person name="Gladieux P."/>
            <person name="Thoren M.H."/>
            <person name="Johannesson H."/>
        </authorList>
    </citation>
    <scope>NUCLEOTIDE SEQUENCE</scope>
    <source>
        <strain evidence="6">CBS 958.72</strain>
    </source>
</reference>
<dbReference type="AlphaFoldDB" id="A0AAE0NM54"/>
<keyword evidence="1" id="KW-0677">Repeat</keyword>
<dbReference type="SUPFAM" id="SSF48403">
    <property type="entry name" value="Ankyrin repeat"/>
    <property type="match status" value="1"/>
</dbReference>
<dbReference type="PRINTS" id="PR01415">
    <property type="entry name" value="ANKYRIN"/>
</dbReference>
<dbReference type="SMART" id="SM00248">
    <property type="entry name" value="ANK"/>
    <property type="match status" value="3"/>
</dbReference>
<dbReference type="InterPro" id="IPR036770">
    <property type="entry name" value="Ankyrin_rpt-contain_sf"/>
</dbReference>
<protein>
    <recommendedName>
        <fullName evidence="5">FAR1 domain-containing protein</fullName>
    </recommendedName>
</protein>
<evidence type="ECO:0000256" key="4">
    <source>
        <dbReference type="SAM" id="MobiDB-lite"/>
    </source>
</evidence>
<feature type="compositionally biased region" description="Acidic residues" evidence="4">
    <location>
        <begin position="224"/>
        <end position="247"/>
    </location>
</feature>
<feature type="repeat" description="ANK" evidence="3">
    <location>
        <begin position="487"/>
        <end position="519"/>
    </location>
</feature>
<feature type="compositionally biased region" description="Low complexity" evidence="4">
    <location>
        <begin position="184"/>
        <end position="223"/>
    </location>
</feature>
<evidence type="ECO:0000256" key="2">
    <source>
        <dbReference type="ARBA" id="ARBA00023043"/>
    </source>
</evidence>
<dbReference type="PROSITE" id="PS50088">
    <property type="entry name" value="ANK_REPEAT"/>
    <property type="match status" value="3"/>
</dbReference>
<accession>A0AAE0NM54</accession>
<name>A0AAE0NM54_9PEZI</name>
<proteinExistence type="predicted"/>
<keyword evidence="2 3" id="KW-0040">ANK repeat</keyword>
<dbReference type="PROSITE" id="PS50297">
    <property type="entry name" value="ANK_REP_REGION"/>
    <property type="match status" value="3"/>
</dbReference>
<dbReference type="InterPro" id="IPR002110">
    <property type="entry name" value="Ankyrin_rpt"/>
</dbReference>
<dbReference type="PANTHER" id="PTHR24171">
    <property type="entry name" value="ANKYRIN REPEAT DOMAIN-CONTAINING PROTEIN 39-RELATED"/>
    <property type="match status" value="1"/>
</dbReference>
<feature type="domain" description="FAR1" evidence="5">
    <location>
        <begin position="326"/>
        <end position="397"/>
    </location>
</feature>
<dbReference type="Gene3D" id="1.25.40.20">
    <property type="entry name" value="Ankyrin repeat-containing domain"/>
    <property type="match status" value="1"/>
</dbReference>
<feature type="repeat" description="ANK" evidence="3">
    <location>
        <begin position="520"/>
        <end position="549"/>
    </location>
</feature>
<evidence type="ECO:0000256" key="1">
    <source>
        <dbReference type="ARBA" id="ARBA00022737"/>
    </source>
</evidence>
<organism evidence="6 7">
    <name type="scientific">Lasiosphaeria ovina</name>
    <dbReference type="NCBI Taxonomy" id="92902"/>
    <lineage>
        <taxon>Eukaryota</taxon>
        <taxon>Fungi</taxon>
        <taxon>Dikarya</taxon>
        <taxon>Ascomycota</taxon>
        <taxon>Pezizomycotina</taxon>
        <taxon>Sordariomycetes</taxon>
        <taxon>Sordariomycetidae</taxon>
        <taxon>Sordariales</taxon>
        <taxon>Lasiosphaeriaceae</taxon>
        <taxon>Lasiosphaeria</taxon>
    </lineage>
</organism>
<evidence type="ECO:0000259" key="5">
    <source>
        <dbReference type="Pfam" id="PF03101"/>
    </source>
</evidence>
<gene>
    <name evidence="6" type="ORF">B0T24DRAFT_673856</name>
</gene>
<evidence type="ECO:0000313" key="7">
    <source>
        <dbReference type="Proteomes" id="UP001287356"/>
    </source>
</evidence>
<reference evidence="6" key="1">
    <citation type="journal article" date="2023" name="Mol. Phylogenet. Evol.">
        <title>Genome-scale phylogeny and comparative genomics of the fungal order Sordariales.</title>
        <authorList>
            <person name="Hensen N."/>
            <person name="Bonometti L."/>
            <person name="Westerberg I."/>
            <person name="Brannstrom I.O."/>
            <person name="Guillou S."/>
            <person name="Cros-Aarteil S."/>
            <person name="Calhoun S."/>
            <person name="Haridas S."/>
            <person name="Kuo A."/>
            <person name="Mondo S."/>
            <person name="Pangilinan J."/>
            <person name="Riley R."/>
            <person name="LaButti K."/>
            <person name="Andreopoulos B."/>
            <person name="Lipzen A."/>
            <person name="Chen C."/>
            <person name="Yan M."/>
            <person name="Daum C."/>
            <person name="Ng V."/>
            <person name="Clum A."/>
            <person name="Steindorff A."/>
            <person name="Ohm R.A."/>
            <person name="Martin F."/>
            <person name="Silar P."/>
            <person name="Natvig D.O."/>
            <person name="Lalanne C."/>
            <person name="Gautier V."/>
            <person name="Ament-Velasquez S.L."/>
            <person name="Kruys A."/>
            <person name="Hutchinson M.I."/>
            <person name="Powell A.J."/>
            <person name="Barry K."/>
            <person name="Miller A.N."/>
            <person name="Grigoriev I.V."/>
            <person name="Debuchy R."/>
            <person name="Gladieux P."/>
            <person name="Hiltunen Thoren M."/>
            <person name="Johannesson H."/>
        </authorList>
    </citation>
    <scope>NUCLEOTIDE SEQUENCE</scope>
    <source>
        <strain evidence="6">CBS 958.72</strain>
    </source>
</reference>
<evidence type="ECO:0000256" key="3">
    <source>
        <dbReference type="PROSITE-ProRule" id="PRU00023"/>
    </source>
</evidence>
<feature type="repeat" description="ANK" evidence="3">
    <location>
        <begin position="454"/>
        <end position="486"/>
    </location>
</feature>
<feature type="region of interest" description="Disordered" evidence="4">
    <location>
        <begin position="53"/>
        <end position="153"/>
    </location>
</feature>
<evidence type="ECO:0000313" key="6">
    <source>
        <dbReference type="EMBL" id="KAK3384049.1"/>
    </source>
</evidence>
<feature type="compositionally biased region" description="Low complexity" evidence="4">
    <location>
        <begin position="125"/>
        <end position="153"/>
    </location>
</feature>